<reference evidence="2 3" key="1">
    <citation type="journal article" date="2022" name="bioRxiv">
        <title>Genomics of Preaxostyla Flagellates Illuminates Evolutionary Transitions and the Path Towards Mitochondrial Loss.</title>
        <authorList>
            <person name="Novak L.V.F."/>
            <person name="Treitli S.C."/>
            <person name="Pyrih J."/>
            <person name="Halakuc P."/>
            <person name="Pipaliya S.V."/>
            <person name="Vacek V."/>
            <person name="Brzon O."/>
            <person name="Soukal P."/>
            <person name="Eme L."/>
            <person name="Dacks J.B."/>
            <person name="Karnkowska A."/>
            <person name="Elias M."/>
            <person name="Hampl V."/>
        </authorList>
    </citation>
    <scope>NUCLEOTIDE SEQUENCE [LARGE SCALE GENOMIC DNA]</scope>
    <source>
        <strain evidence="2">NAU3</strain>
        <tissue evidence="2">Gut</tissue>
    </source>
</reference>
<gene>
    <name evidence="2" type="ORF">BLNAU_18128</name>
</gene>
<name>A0ABQ9X5D6_9EUKA</name>
<feature type="compositionally biased region" description="Acidic residues" evidence="1">
    <location>
        <begin position="1139"/>
        <end position="1175"/>
    </location>
</feature>
<accession>A0ABQ9X5D6</accession>
<proteinExistence type="predicted"/>
<feature type="region of interest" description="Disordered" evidence="1">
    <location>
        <begin position="1"/>
        <end position="69"/>
    </location>
</feature>
<evidence type="ECO:0000256" key="1">
    <source>
        <dbReference type="SAM" id="MobiDB-lite"/>
    </source>
</evidence>
<evidence type="ECO:0000313" key="2">
    <source>
        <dbReference type="EMBL" id="KAK2946970.1"/>
    </source>
</evidence>
<feature type="region of interest" description="Disordered" evidence="1">
    <location>
        <begin position="1139"/>
        <end position="1186"/>
    </location>
</feature>
<feature type="compositionally biased region" description="Polar residues" evidence="1">
    <location>
        <begin position="1575"/>
        <end position="1589"/>
    </location>
</feature>
<evidence type="ECO:0008006" key="4">
    <source>
        <dbReference type="Google" id="ProtNLM"/>
    </source>
</evidence>
<dbReference type="Proteomes" id="UP001281761">
    <property type="component" value="Unassembled WGS sequence"/>
</dbReference>
<sequence length="1685" mass="189856">MQPQEVTLPPLRNVPNPQLLEPPSSPPPDSSVLSNSSSQNHSISQHAQSTSSHPSLPLPSALGPDDHLMDISKPTALARSGVSKEEMSSKKGFDTTALHETIETLELESKRFKEELSQMKPTDDVQVDEWTQTPIVESERPSAECLPVSGEKQQGESVMCDLTDVFSIRASLGTMLGVDERCVRISQNNRDLATEWQSNCIFSMKLVIARNVNRLVKLGRFETLGSLKEKAAEIENTDVRCISFMKVLDAIVGDDDAPKQSDPESPVSSPTTERLTTGTTLAILTDISPLVIEVTLRSNNMSTAIEMNRFEKMESLLAPAAALLGKSNNDVTLWCDEIRVNPSLALDSLSAHFSLLPEQIRADQGENSREYQRVSAFWLPDAPAGLTLDVMGRDFGMGVVVVCGEGKKEFSRVSCRTSGLEMKKMVGDWLEVDWRRIRLWKEGQNMEARTTQPTKTSKKKKKKNQTDERASPAKRSAATRQLMSEAGRLMNMTRTRSLTLHCRVAPASIRIVARTEKRKYSLNVESWERIGTVRTKIARMMKREGEVLSLFLGEKELRDWDVVSGLTDESEMEISVLEWPGMLLVTVQVDGEDEEHWMSASATLRSLSRCVMMSHPRLSASSLTFTVDDFDDDDTPLALSTRLISLGLSPSLVATPQPPSEPPTEPLLAPPLAQLTPSDASSTSSDASSTSSEATSTSSDASSTSSDTSSISSDASSTSSGALPTRIFTTLSGFKMDMDTITKESKIRLKKFWWKVNFTHVNLINIKTGALVQFTVKRCKWGHEITLSTPLTPSDLVDDELKLRYELKPEFVTVQLKLEDHPIEVLHTSVLRSAFSSLATLKRELERRVLLEVKVLLETIRYDYQFDEHIDRVRRADLWRWFTSEFSLPPLHFNSAPLTEDTLSSLRHHTQIDLTCSVPSGTTFFTFTHKLNTHAFVVPSYLSVQYVFWAIIDACYTIYRYDYYGRILFINGQLFHPFSTSSIDTLFDTPILNVTHRHPDEKMLVNTVSLQGIRKQVRIDLYKLRHFKRLFTPNGDLASQPSYDLPDHYIPSDLVRTGTLSMADIRLQWEGTIPTVCVVSNRAIDIRFFDADGNPRSLDFPTSRYNSRYMNHTFLKRRIRYAVENKLILRFVDEQEEDSETDWRDDELDDKSDMTSEENEEDVDEDAQNEEETEEGDRNSYDPDVDLKSEYSLDSIDNIGRLHRDLLEPSDTDDALSSDEREVVERVDRKCIRNIATRFNRNNIMSRAPKYPIQPPFTTVSLRLVKVRTICRLFGEMDATVECILHFVRSNFDTVRSSFDQILSRHLAVFLSKPEFLLDVEVKKMRRTDQTQFESTVMESVEVVADVEVRSEIVEVSVRVVSGLMECEKMEGTLKEDHFSFSLPLSSSILSLERLLRDQLPQLGNVYWIAEPTDPSEDVDGSLSPEDSYEPWYPYRRRKKYRDNVILNPNQPIYAGNEFPSLPIRLTAKESLLPDSPTRLVSIDGTRIAFVSWTHSVNPLALVWPPTDAFSVDHSLLSSSFITNNPYLPEIRDRDLESLSSTSSISSATHNPLDIGSLYPQSNLRRHQKANQSILKSKQDNLSQSTASPNCEHETSPTALRLWIETPMRRVMGLFAGSATVHDVLFFVGSLNCVSVCAALSFHEHALFAGDEKLDGLVTVSEILRTFGSVVSFRPAHVDSNLLST</sequence>
<feature type="compositionally biased region" description="Low complexity" evidence="1">
    <location>
        <begin position="670"/>
        <end position="720"/>
    </location>
</feature>
<feature type="compositionally biased region" description="Basic and acidic residues" evidence="1">
    <location>
        <begin position="1176"/>
        <end position="1186"/>
    </location>
</feature>
<feature type="compositionally biased region" description="Low complexity" evidence="1">
    <location>
        <begin position="30"/>
        <end position="62"/>
    </location>
</feature>
<comment type="caution">
    <text evidence="2">The sequence shown here is derived from an EMBL/GenBank/DDBJ whole genome shotgun (WGS) entry which is preliminary data.</text>
</comment>
<organism evidence="2 3">
    <name type="scientific">Blattamonas nauphoetae</name>
    <dbReference type="NCBI Taxonomy" id="2049346"/>
    <lineage>
        <taxon>Eukaryota</taxon>
        <taxon>Metamonada</taxon>
        <taxon>Preaxostyla</taxon>
        <taxon>Oxymonadida</taxon>
        <taxon>Blattamonas</taxon>
    </lineage>
</organism>
<dbReference type="EMBL" id="JARBJD010000214">
    <property type="protein sequence ID" value="KAK2946970.1"/>
    <property type="molecule type" value="Genomic_DNA"/>
</dbReference>
<feature type="region of interest" description="Disordered" evidence="1">
    <location>
        <begin position="255"/>
        <end position="274"/>
    </location>
</feature>
<feature type="region of interest" description="Disordered" evidence="1">
    <location>
        <begin position="1575"/>
        <end position="1594"/>
    </location>
</feature>
<protein>
    <recommendedName>
        <fullName evidence="4">Fragile site-associated protein C-terminal domain-containing protein</fullName>
    </recommendedName>
</protein>
<evidence type="ECO:0000313" key="3">
    <source>
        <dbReference type="Proteomes" id="UP001281761"/>
    </source>
</evidence>
<feature type="compositionally biased region" description="Pro residues" evidence="1">
    <location>
        <begin position="656"/>
        <end position="669"/>
    </location>
</feature>
<feature type="region of interest" description="Disordered" evidence="1">
    <location>
        <begin position="445"/>
        <end position="480"/>
    </location>
</feature>
<feature type="region of interest" description="Disordered" evidence="1">
    <location>
        <begin position="653"/>
        <end position="721"/>
    </location>
</feature>
<keyword evidence="3" id="KW-1185">Reference proteome</keyword>